<sequence>MAKTKLENLKLGIFVVFGAALLVVAAYLIGNKQNMFGKTIPISAIFKNANGIQTGNNVRFSGINVGTVKKIEMINDTTIRIHMIVEEKIQNHIKKDAVATIGSDGLVGSMLINIVPGDGTATPIAPGDELQSLSKVATQDMLNTLSLTNENAALLTEDLLKVSRSLTQGKGTFGRLLNDTLMAEDLYQTITNLKHTSRQANIMITEMNSLVHQIDLENSTAGILLKDSISGNRMRSIIANLENSSLEIQNMSLNLNSVIGEFKQGKGAINYLASDTTLVHQLETTMENVTKGVQNFNEVTEALKHNFLTRRYFRKLEKEQQKEVKKAEE</sequence>
<dbReference type="InterPro" id="IPR052336">
    <property type="entry name" value="MlaD_Phospholipid_Transporter"/>
</dbReference>
<accession>A0ABW5V9S4</accession>
<evidence type="ECO:0000313" key="3">
    <source>
        <dbReference type="EMBL" id="MFD2788409.1"/>
    </source>
</evidence>
<comment type="caution">
    <text evidence="3">The sequence shown here is derived from an EMBL/GenBank/DDBJ whole genome shotgun (WGS) entry which is preliminary data.</text>
</comment>
<name>A0ABW5V9S4_9FLAO</name>
<evidence type="ECO:0000256" key="1">
    <source>
        <dbReference type="SAM" id="Phobius"/>
    </source>
</evidence>
<keyword evidence="4" id="KW-1185">Reference proteome</keyword>
<organism evidence="3 4">
    <name type="scientific">Arenibacter antarcticus</name>
    <dbReference type="NCBI Taxonomy" id="2040469"/>
    <lineage>
        <taxon>Bacteria</taxon>
        <taxon>Pseudomonadati</taxon>
        <taxon>Bacteroidota</taxon>
        <taxon>Flavobacteriia</taxon>
        <taxon>Flavobacteriales</taxon>
        <taxon>Flavobacteriaceae</taxon>
        <taxon>Arenibacter</taxon>
    </lineage>
</organism>
<evidence type="ECO:0000313" key="4">
    <source>
        <dbReference type="Proteomes" id="UP001597532"/>
    </source>
</evidence>
<protein>
    <submittedName>
        <fullName evidence="3">MlaD family protein</fullName>
    </submittedName>
</protein>
<keyword evidence="1" id="KW-1133">Transmembrane helix</keyword>
<feature type="domain" description="Mce/MlaD" evidence="2">
    <location>
        <begin position="39"/>
        <end position="117"/>
    </location>
</feature>
<dbReference type="PANTHER" id="PTHR33371:SF4">
    <property type="entry name" value="INTERMEMBRANE PHOSPHOLIPID TRANSPORT SYSTEM BINDING PROTEIN MLAD"/>
    <property type="match status" value="1"/>
</dbReference>
<dbReference type="PANTHER" id="PTHR33371">
    <property type="entry name" value="INTERMEMBRANE PHOSPHOLIPID TRANSPORT SYSTEM BINDING PROTEIN MLAD-RELATED"/>
    <property type="match status" value="1"/>
</dbReference>
<reference evidence="4" key="1">
    <citation type="journal article" date="2019" name="Int. J. Syst. Evol. Microbiol.">
        <title>The Global Catalogue of Microorganisms (GCM) 10K type strain sequencing project: providing services to taxonomists for standard genome sequencing and annotation.</title>
        <authorList>
            <consortium name="The Broad Institute Genomics Platform"/>
            <consortium name="The Broad Institute Genome Sequencing Center for Infectious Disease"/>
            <person name="Wu L."/>
            <person name="Ma J."/>
        </authorList>
    </citation>
    <scope>NUCLEOTIDE SEQUENCE [LARGE SCALE GENOMIC DNA]</scope>
    <source>
        <strain evidence="4">KCTC 52924</strain>
    </source>
</reference>
<dbReference type="Pfam" id="PF02470">
    <property type="entry name" value="MlaD"/>
    <property type="match status" value="1"/>
</dbReference>
<proteinExistence type="predicted"/>
<feature type="transmembrane region" description="Helical" evidence="1">
    <location>
        <begin position="12"/>
        <end position="30"/>
    </location>
</feature>
<gene>
    <name evidence="3" type="ORF">ACFS1K_01395</name>
</gene>
<dbReference type="EMBL" id="JBHUOK010000003">
    <property type="protein sequence ID" value="MFD2788409.1"/>
    <property type="molecule type" value="Genomic_DNA"/>
</dbReference>
<evidence type="ECO:0000259" key="2">
    <source>
        <dbReference type="Pfam" id="PF02470"/>
    </source>
</evidence>
<dbReference type="Proteomes" id="UP001597532">
    <property type="component" value="Unassembled WGS sequence"/>
</dbReference>
<keyword evidence="1" id="KW-0812">Transmembrane</keyword>
<keyword evidence="1" id="KW-0472">Membrane</keyword>
<dbReference type="RefSeq" id="WP_251807297.1">
    <property type="nucleotide sequence ID" value="NZ_CP166679.1"/>
</dbReference>
<dbReference type="InterPro" id="IPR003399">
    <property type="entry name" value="Mce/MlaD"/>
</dbReference>